<dbReference type="InterPro" id="IPR024935">
    <property type="entry name" value="Rubredoxin_dom"/>
</dbReference>
<gene>
    <name evidence="9" type="ORF">EQF91_02410</name>
</gene>
<dbReference type="SUPFAM" id="SSF57802">
    <property type="entry name" value="Rubredoxin-like"/>
    <property type="match status" value="1"/>
</dbReference>
<dbReference type="PANTHER" id="PTHR47627">
    <property type="entry name" value="RUBREDOXIN"/>
    <property type="match status" value="1"/>
</dbReference>
<sequence>MTKWECTACGYIYYPEVGDPDSGIEPGTSFDEIPEDWTCPICGVDKSLFEEL</sequence>
<proteinExistence type="inferred from homology"/>
<dbReference type="PANTHER" id="PTHR47627:SF1">
    <property type="entry name" value="RUBREDOXIN-1-RELATED"/>
    <property type="match status" value="1"/>
</dbReference>
<accession>A0A4R9C3T6</accession>
<dbReference type="GO" id="GO:0043448">
    <property type="term" value="P:alkane catabolic process"/>
    <property type="evidence" value="ECO:0007669"/>
    <property type="project" value="TreeGrafter"/>
</dbReference>
<dbReference type="PROSITE" id="PS00202">
    <property type="entry name" value="RUBREDOXIN"/>
    <property type="match status" value="1"/>
</dbReference>
<comment type="caution">
    <text evidence="9">The sequence shown here is derived from an EMBL/GenBank/DDBJ whole genome shotgun (WGS) entry which is preliminary data.</text>
</comment>
<evidence type="ECO:0000256" key="3">
    <source>
        <dbReference type="ARBA" id="ARBA00022723"/>
    </source>
</evidence>
<dbReference type="InterPro" id="IPR024934">
    <property type="entry name" value="Rubredoxin-like_dom"/>
</dbReference>
<feature type="binding site" evidence="7">
    <location>
        <position position="42"/>
    </location>
    <ligand>
        <name>Fe cation</name>
        <dbReference type="ChEBI" id="CHEBI:24875"/>
    </ligand>
</feature>
<dbReference type="Pfam" id="PF00301">
    <property type="entry name" value="Rubredoxin"/>
    <property type="match status" value="1"/>
</dbReference>
<feature type="binding site" evidence="7">
    <location>
        <position position="39"/>
    </location>
    <ligand>
        <name>Fe cation</name>
        <dbReference type="ChEBI" id="CHEBI:24875"/>
    </ligand>
</feature>
<dbReference type="NCBIfam" id="NF045768">
    <property type="entry name" value="RubredRD"/>
    <property type="match status" value="1"/>
</dbReference>
<evidence type="ECO:0000259" key="8">
    <source>
        <dbReference type="PROSITE" id="PS50903"/>
    </source>
</evidence>
<dbReference type="CDD" id="cd00730">
    <property type="entry name" value="rubredoxin"/>
    <property type="match status" value="1"/>
</dbReference>
<protein>
    <recommendedName>
        <fullName evidence="6">Rubredoxin</fullName>
    </recommendedName>
</protein>
<dbReference type="PIRSF" id="PIRSF000071">
    <property type="entry name" value="Rubredoxin"/>
    <property type="match status" value="1"/>
</dbReference>
<evidence type="ECO:0000256" key="1">
    <source>
        <dbReference type="ARBA" id="ARBA00005337"/>
    </source>
</evidence>
<dbReference type="GO" id="GO:0009055">
    <property type="term" value="F:electron transfer activity"/>
    <property type="evidence" value="ECO:0007669"/>
    <property type="project" value="InterPro"/>
</dbReference>
<dbReference type="PROSITE" id="PS50903">
    <property type="entry name" value="RUBREDOXIN_LIKE"/>
    <property type="match status" value="1"/>
</dbReference>
<keyword evidence="10" id="KW-1185">Reference proteome</keyword>
<dbReference type="EMBL" id="SCFR01000005">
    <property type="protein sequence ID" value="TFF66999.1"/>
    <property type="molecule type" value="Genomic_DNA"/>
</dbReference>
<comment type="similarity">
    <text evidence="1 6">Belongs to the rubredoxin family.</text>
</comment>
<dbReference type="InterPro" id="IPR024922">
    <property type="entry name" value="Rubredoxin"/>
</dbReference>
<feature type="binding site" evidence="7">
    <location>
        <position position="6"/>
    </location>
    <ligand>
        <name>Fe cation</name>
        <dbReference type="ChEBI" id="CHEBI:24875"/>
    </ligand>
</feature>
<dbReference type="InterPro" id="IPR018527">
    <property type="entry name" value="Rubredoxin_Fe_BS"/>
</dbReference>
<dbReference type="InterPro" id="IPR050526">
    <property type="entry name" value="Rubredoxin_ET"/>
</dbReference>
<dbReference type="Gene3D" id="2.20.28.10">
    <property type="match status" value="1"/>
</dbReference>
<keyword evidence="2 6" id="KW-0813">Transport</keyword>
<dbReference type="PRINTS" id="PR00163">
    <property type="entry name" value="RUBREDOXIN"/>
</dbReference>
<dbReference type="FunFam" id="2.20.28.10:FF:000001">
    <property type="entry name" value="Rubredoxin"/>
    <property type="match status" value="1"/>
</dbReference>
<evidence type="ECO:0000256" key="2">
    <source>
        <dbReference type="ARBA" id="ARBA00022448"/>
    </source>
</evidence>
<name>A0A4R9C3T6_9FIRM</name>
<dbReference type="RefSeq" id="WP_134743882.1">
    <property type="nucleotide sequence ID" value="NZ_CP119762.1"/>
</dbReference>
<dbReference type="GO" id="GO:0005506">
    <property type="term" value="F:iron ion binding"/>
    <property type="evidence" value="ECO:0007669"/>
    <property type="project" value="InterPro"/>
</dbReference>
<evidence type="ECO:0000256" key="7">
    <source>
        <dbReference type="PIRSR" id="PIRSR000071-1"/>
    </source>
</evidence>
<feature type="domain" description="Rubredoxin-like" evidence="8">
    <location>
        <begin position="1"/>
        <end position="52"/>
    </location>
</feature>
<comment type="cofactor">
    <cofactor evidence="6 7">
        <name>Fe(3+)</name>
        <dbReference type="ChEBI" id="CHEBI:29034"/>
    </cofactor>
    <text evidence="6 7">Binds 1 Fe(3+) ion per subunit.</text>
</comment>
<keyword evidence="4 6" id="KW-0249">Electron transport</keyword>
<evidence type="ECO:0000256" key="5">
    <source>
        <dbReference type="ARBA" id="ARBA00023004"/>
    </source>
</evidence>
<evidence type="ECO:0000256" key="6">
    <source>
        <dbReference type="PIRNR" id="PIRNR000071"/>
    </source>
</evidence>
<organism evidence="9 10">
    <name type="scientific">Helcococcus ovis</name>
    <dbReference type="NCBI Taxonomy" id="72026"/>
    <lineage>
        <taxon>Bacteria</taxon>
        <taxon>Bacillati</taxon>
        <taxon>Bacillota</taxon>
        <taxon>Tissierellia</taxon>
        <taxon>Tissierellales</taxon>
        <taxon>Peptoniphilaceae</taxon>
        <taxon>Helcococcus</taxon>
    </lineage>
</organism>
<keyword evidence="5 6" id="KW-0408">Iron</keyword>
<dbReference type="AlphaFoldDB" id="A0A4R9C3T6"/>
<evidence type="ECO:0000313" key="9">
    <source>
        <dbReference type="EMBL" id="TFF66999.1"/>
    </source>
</evidence>
<keyword evidence="3 6" id="KW-0479">Metal-binding</keyword>
<feature type="binding site" evidence="7">
    <location>
        <position position="9"/>
    </location>
    <ligand>
        <name>Fe cation</name>
        <dbReference type="ChEBI" id="CHEBI:24875"/>
    </ligand>
</feature>
<dbReference type="Proteomes" id="UP000297454">
    <property type="component" value="Unassembled WGS sequence"/>
</dbReference>
<evidence type="ECO:0000313" key="10">
    <source>
        <dbReference type="Proteomes" id="UP000297454"/>
    </source>
</evidence>
<reference evidence="9 10" key="1">
    <citation type="submission" date="2019-01" db="EMBL/GenBank/DDBJ databases">
        <title>Draft Genome Sequences of Helcococcus ovis Strains Isolated from the Uterus and Vagina of Dairy Cows with Metritis.</title>
        <authorList>
            <person name="Cunha F."/>
            <person name="Jeon S.J."/>
            <person name="Kutzer P."/>
            <person name="Galvao K.N."/>
        </authorList>
    </citation>
    <scope>NUCLEOTIDE SEQUENCE [LARGE SCALE GENOMIC DNA]</scope>
    <source>
        <strain evidence="9 10">KG-37</strain>
    </source>
</reference>
<evidence type="ECO:0000256" key="4">
    <source>
        <dbReference type="ARBA" id="ARBA00022982"/>
    </source>
</evidence>